<proteinExistence type="predicted"/>
<dbReference type="Proteomes" id="UP000886887">
    <property type="component" value="Unassembled WGS sequence"/>
</dbReference>
<evidence type="ECO:0000313" key="2">
    <source>
        <dbReference type="EMBL" id="HIQ70736.1"/>
    </source>
</evidence>
<evidence type="ECO:0000313" key="3">
    <source>
        <dbReference type="Proteomes" id="UP000886887"/>
    </source>
</evidence>
<sequence>MNRRLILLLAVLLVLLAVTLGAIFLFHSQSQQVPLPSPSPAATEIPVYEPGDTTPSEMDDPLAGLTEEEIAALAMSEENAGTEDFGSGFADVADGATTAPID</sequence>
<organism evidence="2 3">
    <name type="scientific">Candidatus Onthenecus intestinigallinarum</name>
    <dbReference type="NCBI Taxonomy" id="2840875"/>
    <lineage>
        <taxon>Bacteria</taxon>
        <taxon>Bacillati</taxon>
        <taxon>Bacillota</taxon>
        <taxon>Clostridia</taxon>
        <taxon>Eubacteriales</taxon>
        <taxon>Candidatus Onthenecus</taxon>
    </lineage>
</organism>
<reference evidence="2" key="2">
    <citation type="journal article" date="2021" name="PeerJ">
        <title>Extensive microbial diversity within the chicken gut microbiome revealed by metagenomics and culture.</title>
        <authorList>
            <person name="Gilroy R."/>
            <person name="Ravi A."/>
            <person name="Getino M."/>
            <person name="Pursley I."/>
            <person name="Horton D.L."/>
            <person name="Alikhan N.F."/>
            <person name="Baker D."/>
            <person name="Gharbi K."/>
            <person name="Hall N."/>
            <person name="Watson M."/>
            <person name="Adriaenssens E.M."/>
            <person name="Foster-Nyarko E."/>
            <person name="Jarju S."/>
            <person name="Secka A."/>
            <person name="Antonio M."/>
            <person name="Oren A."/>
            <person name="Chaudhuri R.R."/>
            <person name="La Ragione R."/>
            <person name="Hildebrand F."/>
            <person name="Pallen M.J."/>
        </authorList>
    </citation>
    <scope>NUCLEOTIDE SEQUENCE</scope>
    <source>
        <strain evidence="2">ChiSxjej2B14-6234</strain>
    </source>
</reference>
<protein>
    <submittedName>
        <fullName evidence="2">Uncharacterized protein</fullName>
    </submittedName>
</protein>
<comment type="caution">
    <text evidence="2">The sequence shown here is derived from an EMBL/GenBank/DDBJ whole genome shotgun (WGS) entry which is preliminary data.</text>
</comment>
<name>A0A9D0Z7Q4_9FIRM</name>
<dbReference type="EMBL" id="DVFJ01000002">
    <property type="protein sequence ID" value="HIQ70736.1"/>
    <property type="molecule type" value="Genomic_DNA"/>
</dbReference>
<dbReference type="AlphaFoldDB" id="A0A9D0Z7Q4"/>
<accession>A0A9D0Z7Q4</accession>
<evidence type="ECO:0000256" key="1">
    <source>
        <dbReference type="SAM" id="MobiDB-lite"/>
    </source>
</evidence>
<gene>
    <name evidence="2" type="ORF">IAB73_00745</name>
</gene>
<reference evidence="2" key="1">
    <citation type="submission" date="2020-10" db="EMBL/GenBank/DDBJ databases">
        <authorList>
            <person name="Gilroy R."/>
        </authorList>
    </citation>
    <scope>NUCLEOTIDE SEQUENCE</scope>
    <source>
        <strain evidence="2">ChiSxjej2B14-6234</strain>
    </source>
</reference>
<feature type="region of interest" description="Disordered" evidence="1">
    <location>
        <begin position="81"/>
        <end position="102"/>
    </location>
</feature>
<feature type="region of interest" description="Disordered" evidence="1">
    <location>
        <begin position="33"/>
        <end position="61"/>
    </location>
</feature>